<dbReference type="STRING" id="500610.SAMN02799615_02645"/>
<keyword evidence="2" id="KW-0732">Signal</keyword>
<evidence type="ECO:0000256" key="1">
    <source>
        <dbReference type="SAM" id="MobiDB-lite"/>
    </source>
</evidence>
<dbReference type="AlphaFoldDB" id="A0A1I2GHX0"/>
<dbReference type="RefSeq" id="WP_035323042.1">
    <property type="nucleotide sequence ID" value="NZ_FONH01000009.1"/>
</dbReference>
<name>A0A1I2GHX0_9GAMM</name>
<protein>
    <recommendedName>
        <fullName evidence="5">Porin</fullName>
    </recommendedName>
</protein>
<evidence type="ECO:0008006" key="5">
    <source>
        <dbReference type="Google" id="ProtNLM"/>
    </source>
</evidence>
<dbReference type="Proteomes" id="UP000199477">
    <property type="component" value="Unassembled WGS sequence"/>
</dbReference>
<feature type="region of interest" description="Disordered" evidence="1">
    <location>
        <begin position="28"/>
        <end position="50"/>
    </location>
</feature>
<sequence length="489" mass="53485">MVFTRLGGHRAAIALAIAAALALPAGAQAEPQAKNKAKTATREQQLESRVSQLEQELAELKDMLRQQQTTQQQQQQQVVQAQQQAAEANATAQKVAAAPPPKESFSSAPGVSVALHGFISASAFNQSKNFSFGNGQNAEYPIPRTTAAPSSGSLSGVDVRNTRFWLDFKGAKFTDSWSGGGRIEMDFFGGFNGTGPYSEQQPVPRLRQAYMDLTNPDTGSTVRIGQQWELLFPVDMVSTSLSHIAFPLGFGTGLIGWRFPGVVWMQELNHSSSSGPKWRLDLGAFEGNWNGPGDNLNYLTAGNAGFRPQVEARLHVQDKDWLAFFVAHYSQVNLKGVGDTVATPIKDKIDSLVWELGGNWKPGPWNLKALVYAGKGIGQVFGDLSQFGDIKDKGGYLQVGYNFTKNWSVNAFYAQSNPDDKDVIRWAGKAPFANARLRNRQTALSLQYAAGAYELGAEWIYDKLDYTTNGTDRKKLNGNQVSLNALYKF</sequence>
<proteinExistence type="predicted"/>
<dbReference type="Gene3D" id="2.40.160.10">
    <property type="entry name" value="Porin"/>
    <property type="match status" value="1"/>
</dbReference>
<reference evidence="4" key="1">
    <citation type="submission" date="2016-10" db="EMBL/GenBank/DDBJ databases">
        <authorList>
            <person name="Varghese N."/>
            <person name="Submissions S."/>
        </authorList>
    </citation>
    <scope>NUCLEOTIDE SEQUENCE [LARGE SCALE GENOMIC DNA]</scope>
    <source>
        <strain evidence="4">UNC178MFTsu3.1</strain>
    </source>
</reference>
<keyword evidence="4" id="KW-1185">Reference proteome</keyword>
<dbReference type="EMBL" id="FONH01000009">
    <property type="protein sequence ID" value="SFF17175.1"/>
    <property type="molecule type" value="Genomic_DNA"/>
</dbReference>
<dbReference type="InterPro" id="IPR023614">
    <property type="entry name" value="Porin_dom_sf"/>
</dbReference>
<evidence type="ECO:0000313" key="3">
    <source>
        <dbReference type="EMBL" id="SFF17175.1"/>
    </source>
</evidence>
<feature type="signal peptide" evidence="2">
    <location>
        <begin position="1"/>
        <end position="29"/>
    </location>
</feature>
<gene>
    <name evidence="3" type="ORF">SAMN02799615_02645</name>
</gene>
<organism evidence="3 4">
    <name type="scientific">Dyella marensis</name>
    <dbReference type="NCBI Taxonomy" id="500610"/>
    <lineage>
        <taxon>Bacteria</taxon>
        <taxon>Pseudomonadati</taxon>
        <taxon>Pseudomonadota</taxon>
        <taxon>Gammaproteobacteria</taxon>
        <taxon>Lysobacterales</taxon>
        <taxon>Rhodanobacteraceae</taxon>
        <taxon>Dyella</taxon>
    </lineage>
</organism>
<evidence type="ECO:0000313" key="4">
    <source>
        <dbReference type="Proteomes" id="UP000199477"/>
    </source>
</evidence>
<accession>A0A1I2GHX0</accession>
<dbReference type="SUPFAM" id="SSF56935">
    <property type="entry name" value="Porins"/>
    <property type="match status" value="1"/>
</dbReference>
<feature type="chain" id="PRO_5011721732" description="Porin" evidence="2">
    <location>
        <begin position="30"/>
        <end position="489"/>
    </location>
</feature>
<evidence type="ECO:0000256" key="2">
    <source>
        <dbReference type="SAM" id="SignalP"/>
    </source>
</evidence>